<name>A0AA37V065_9BACT</name>
<accession>A0AA37V065</accession>
<reference evidence="2" key="1">
    <citation type="submission" date="2022-08" db="EMBL/GenBank/DDBJ databases">
        <title>Draft genome sequencing of Roseisolibacter agri AW1220.</title>
        <authorList>
            <person name="Tobiishi Y."/>
            <person name="Tonouchi A."/>
        </authorList>
    </citation>
    <scope>NUCLEOTIDE SEQUENCE</scope>
    <source>
        <strain evidence="2">AW1220</strain>
    </source>
</reference>
<evidence type="ECO:0000313" key="2">
    <source>
        <dbReference type="EMBL" id="GLC23860.1"/>
    </source>
</evidence>
<dbReference type="Proteomes" id="UP001161325">
    <property type="component" value="Unassembled WGS sequence"/>
</dbReference>
<dbReference type="AlphaFoldDB" id="A0AA37V065"/>
<dbReference type="CDD" id="cd09618">
    <property type="entry name" value="CBM9_like_2"/>
    <property type="match status" value="1"/>
</dbReference>
<comment type="caution">
    <text evidence="2">The sequence shown here is derived from an EMBL/GenBank/DDBJ whole genome shotgun (WGS) entry which is preliminary data.</text>
</comment>
<dbReference type="InterPro" id="IPR045670">
    <property type="entry name" value="DUF5916"/>
</dbReference>
<proteinExistence type="predicted"/>
<dbReference type="SUPFAM" id="SSF49344">
    <property type="entry name" value="CBD9-like"/>
    <property type="match status" value="1"/>
</dbReference>
<protein>
    <recommendedName>
        <fullName evidence="1">DUF5916 domain-containing protein</fullName>
    </recommendedName>
</protein>
<keyword evidence="3" id="KW-1185">Reference proteome</keyword>
<organism evidence="2 3">
    <name type="scientific">Roseisolibacter agri</name>
    <dbReference type="NCBI Taxonomy" id="2014610"/>
    <lineage>
        <taxon>Bacteria</taxon>
        <taxon>Pseudomonadati</taxon>
        <taxon>Gemmatimonadota</taxon>
        <taxon>Gemmatimonadia</taxon>
        <taxon>Gemmatimonadales</taxon>
        <taxon>Gemmatimonadaceae</taxon>
        <taxon>Roseisolibacter</taxon>
    </lineage>
</organism>
<feature type="domain" description="DUF5916" evidence="1">
    <location>
        <begin position="273"/>
        <end position="348"/>
    </location>
</feature>
<gene>
    <name evidence="2" type="ORF">rosag_03730</name>
</gene>
<dbReference type="Gene3D" id="2.60.40.1190">
    <property type="match status" value="1"/>
</dbReference>
<sequence>MPLAALLALPLQLAAANPAAPPVHHGLRGQLEVRAPRLEQAIEVDGRLDEPAWREAAVLTGFSLYQPVDGRPAPDSTEVLVWYSPTAIHFGIRAFEPHGAVRATLADRDRVSSDDYVELHLDTFDERRRALVFIVNPLGVQADGTKSEGGGFIPGANVAPGQNDLSADFQWRSKGRVTEQGYEVEVRVPFSSIRYAVGNPQRWGLQVVRRVQHSGYEQTWTPARRGSASFIAQAGRLVGLTGMRHGQVVELNPELTNTTAGTPRVSNGDGWRYANDANVGGNVRWAMGSDFVLNGTIRPDFSQVEADATQIATDQRFALFYPERRPFFVEGSDQFNVPNTLVYTRRIVRPEAAAKLTGKIGRNDVALLTAMDDRATTLDGSRPFVGIMRLRRDLGTQSTAGVLYSGRTSGARDNHVVGADARLVFGGMYFAQFQAVGSTTSQDGVRRTAPMWEAVVDRTGRSFGFHYALLGIAPDFQTDNGFVPRTGFVQPSFNNRFTAFGRPGGFFERYNVFVQTSALWRYDGFFDGESRLEHRLSANNQLTFRRGWSVSVTPALASYAFDPANYRGLRTAGTNGAAPAPFVPSARTGTTVSSFSVATPQFRRFAASAGTTVGNDVDFLESSRVRRQDWNASLDLRPNERLRVGATYVASSFTRRRDGARIQSLRIPRVRAEYQVARPVLVRVVSQYESTRRAALRDPRTGEVLLTTGPTAGSFVPSVERRGNALRTDWLFSYRPTPGTVVFAGYGNTLTEPDALAFQQLRRVNDALFVKLSYLFRLKQGD</sequence>
<evidence type="ECO:0000313" key="3">
    <source>
        <dbReference type="Proteomes" id="UP001161325"/>
    </source>
</evidence>
<dbReference type="Pfam" id="PF19313">
    <property type="entry name" value="DUF5916"/>
    <property type="match status" value="1"/>
</dbReference>
<dbReference type="RefSeq" id="WP_284348304.1">
    <property type="nucleotide sequence ID" value="NZ_BRXS01000001.1"/>
</dbReference>
<dbReference type="EMBL" id="BRXS01000001">
    <property type="protein sequence ID" value="GLC23860.1"/>
    <property type="molecule type" value="Genomic_DNA"/>
</dbReference>
<evidence type="ECO:0000259" key="1">
    <source>
        <dbReference type="Pfam" id="PF19313"/>
    </source>
</evidence>